<sequence>MGIVGAMQHLHRYILLQKNVATACGDCPAASPHHRGELPPPAARHEKAAACKQVGGW</sequence>
<reference evidence="1 2" key="2">
    <citation type="journal article" date="2017" name="Genome Announc.">
        <title>Draft genome sequence of Aquitalea magnusonii strain H3, a plant growth-promoting bacterium of duckweed Lemna minor.</title>
        <authorList>
            <person name="Ishizawa H."/>
            <person name="Kuroda M."/>
            <person name="Ike M."/>
        </authorList>
    </citation>
    <scope>NUCLEOTIDE SEQUENCE [LARGE SCALE GENOMIC DNA]</scope>
    <source>
        <strain evidence="1 2">H3</strain>
    </source>
</reference>
<organism evidence="1 2">
    <name type="scientific">Aquitalea magnusonii</name>
    <dbReference type="NCBI Taxonomy" id="332411"/>
    <lineage>
        <taxon>Bacteria</taxon>
        <taxon>Pseudomonadati</taxon>
        <taxon>Pseudomonadota</taxon>
        <taxon>Betaproteobacteria</taxon>
        <taxon>Neisseriales</taxon>
        <taxon>Chromobacteriaceae</taxon>
        <taxon>Aquitalea</taxon>
    </lineage>
</organism>
<dbReference type="EMBL" id="AP018823">
    <property type="protein sequence ID" value="BBF83713.1"/>
    <property type="molecule type" value="Genomic_DNA"/>
</dbReference>
<dbReference type="KEGG" id="amah:DLM_0025"/>
<protein>
    <submittedName>
        <fullName evidence="1">Uncharacterized protein</fullName>
    </submittedName>
</protein>
<accession>A0A3G9GA24</accession>
<dbReference type="Proteomes" id="UP000198290">
    <property type="component" value="Chromosome"/>
</dbReference>
<name>A0A3G9GA24_9NEIS</name>
<reference evidence="2" key="3">
    <citation type="journal article" date="2017" name="Plant Physiol. Biochem.">
        <title>Differential oxidative and antioxidative response of duckweed Lemna minor toward plant growth promoting/inhibiting bacteria.</title>
        <authorList>
            <person name="Ishizawa H."/>
            <person name="Kuroda M."/>
            <person name="Morikawa M."/>
            <person name="Ike M."/>
        </authorList>
    </citation>
    <scope>NUCLEOTIDE SEQUENCE [LARGE SCALE GENOMIC DNA]</scope>
    <source>
        <strain evidence="2">H3</strain>
    </source>
</reference>
<proteinExistence type="predicted"/>
<keyword evidence="2" id="KW-1185">Reference proteome</keyword>
<dbReference type="AlphaFoldDB" id="A0A3G9GA24"/>
<evidence type="ECO:0000313" key="2">
    <source>
        <dbReference type="Proteomes" id="UP000198290"/>
    </source>
</evidence>
<gene>
    <name evidence="1" type="ORF">DLM_0025</name>
</gene>
<reference evidence="2" key="1">
    <citation type="journal article" date="2017" name="Biotechnol. Biofuels">
        <title>Evaluation of environmental bacterial communities as a factor affecting the growth of duckweed Lemna minor.</title>
        <authorList>
            <person name="Ishizawa H."/>
            <person name="Kuroda M."/>
            <person name="Morikawa M."/>
            <person name="Ike M."/>
        </authorList>
    </citation>
    <scope>NUCLEOTIDE SEQUENCE [LARGE SCALE GENOMIC DNA]</scope>
    <source>
        <strain evidence="2">H3</strain>
    </source>
</reference>
<evidence type="ECO:0000313" key="1">
    <source>
        <dbReference type="EMBL" id="BBF83713.1"/>
    </source>
</evidence>